<dbReference type="EMBL" id="AP007154">
    <property type="protein sequence ID" value="BAE56962.1"/>
    <property type="molecule type" value="Genomic_DNA"/>
</dbReference>
<accession>Q2UNA3</accession>
<gene>
    <name evidence="2" type="ORF">AO090001000444</name>
</gene>
<dbReference type="RefSeq" id="XP_023089667.1">
    <property type="nucleotide sequence ID" value="XM_023234556.1"/>
</dbReference>
<sequence length="386" mass="43367">MVVDVVLKCTLEEPTAVPDDSQRSVGFSSPESVCVDATTIHQLLSVSAAEFVARLSPVEVSYLKTLASDILSQIPCHKSYMPIQDLINLNIPLDRLSLLLSALALCCIYPKQIDSNASAYFLSSRYLLNYRYVKPSLDLCIACYMQHLYLLKTGPDNQDTAALIMAIRTAHELKINETVSPDRCTLPAKLYLFLYFHDHQRPSPGSTIRKTLRPQQHIPPRGTPRRKFTRARITLRVHRLPLTEDWIPSMSICVRSSQMILLLYFQTYNPSMAPNAAQNLHNPSASLLAMEGRLPLTWRQVKRIMTSAFILIYAYWHGEVTFEEVCRGTAMALVLHECQRVRWGRELDGAMAVLRDIAGICGMTILPNLSSLLPDVDLGVLRVIAG</sequence>
<dbReference type="EMBL" id="BA000050">
    <property type="protein sequence ID" value="BAE56962.1"/>
    <property type="molecule type" value="Genomic_DNA"/>
</dbReference>
<dbReference type="STRING" id="510516.Q2UNA3"/>
<dbReference type="KEGG" id="aor:AO090001000444"/>
<dbReference type="HOGENOM" id="CLU_715662_0_0_1"/>
<dbReference type="Proteomes" id="UP000006564">
    <property type="component" value="Chromosome 2"/>
</dbReference>
<reference evidence="2 3" key="1">
    <citation type="journal article" date="2005" name="Nature">
        <title>Genome sequencing and analysis of Aspergillus oryzae.</title>
        <authorList>
            <person name="Machida M."/>
            <person name="Asai K."/>
            <person name="Sano M."/>
            <person name="Tanaka T."/>
            <person name="Kumagai T."/>
            <person name="Terai G."/>
            <person name="Kusumoto K."/>
            <person name="Arima T."/>
            <person name="Akita O."/>
            <person name="Kashiwagi Y."/>
            <person name="Abe K."/>
            <person name="Gomi K."/>
            <person name="Horiuchi H."/>
            <person name="Kitamoto K."/>
            <person name="Kobayashi T."/>
            <person name="Takeuchi M."/>
            <person name="Denning D.W."/>
            <person name="Galagan J.E."/>
            <person name="Nierman W.C."/>
            <person name="Yu J."/>
            <person name="Archer D.B."/>
            <person name="Bennett J.W."/>
            <person name="Bhatnagar D."/>
            <person name="Cleveland T.E."/>
            <person name="Fedorova N.D."/>
            <person name="Gotoh O."/>
            <person name="Horikawa H."/>
            <person name="Hosoyama A."/>
            <person name="Ichinomiya M."/>
            <person name="Igarashi R."/>
            <person name="Iwashita K."/>
            <person name="Juvvadi P.R."/>
            <person name="Kato M."/>
            <person name="Kato Y."/>
            <person name="Kin T."/>
            <person name="Kokubun A."/>
            <person name="Maeda H."/>
            <person name="Maeyama N."/>
            <person name="Maruyama J."/>
            <person name="Nagasaki H."/>
            <person name="Nakajima T."/>
            <person name="Oda K."/>
            <person name="Okada K."/>
            <person name="Paulsen I."/>
            <person name="Sakamoto K."/>
            <person name="Sawano T."/>
            <person name="Takahashi M."/>
            <person name="Takase K."/>
            <person name="Terabayashi Y."/>
            <person name="Wortman J."/>
            <person name="Yamada O."/>
            <person name="Yamagata Y."/>
            <person name="Anazawa H."/>
            <person name="Hata Y."/>
            <person name="Koide Y."/>
            <person name="Komori T."/>
            <person name="Koyama Y."/>
            <person name="Minetoki T."/>
            <person name="Suharnan S."/>
            <person name="Tanaka A."/>
            <person name="Isono K."/>
            <person name="Kuhara S."/>
            <person name="Ogasawara N."/>
            <person name="Kikuchi H."/>
        </authorList>
    </citation>
    <scope>NUCLEOTIDE SEQUENCE [LARGE SCALE GENOMIC DNA]</scope>
    <source>
        <strain evidence="3">ATCC 42149 / RIB 40</strain>
    </source>
</reference>
<evidence type="ECO:0000313" key="3">
    <source>
        <dbReference type="Proteomes" id="UP000006564"/>
    </source>
</evidence>
<feature type="region of interest" description="Disordered" evidence="1">
    <location>
        <begin position="204"/>
        <end position="224"/>
    </location>
</feature>
<dbReference type="AlphaFoldDB" id="Q2UNA3"/>
<proteinExistence type="predicted"/>
<keyword evidence="3" id="KW-1185">Reference proteome</keyword>
<organism evidence="2 3">
    <name type="scientific">Aspergillus oryzae (strain ATCC 42149 / RIB 40)</name>
    <name type="common">Yellow koji mold</name>
    <dbReference type="NCBI Taxonomy" id="510516"/>
    <lineage>
        <taxon>Eukaryota</taxon>
        <taxon>Fungi</taxon>
        <taxon>Dikarya</taxon>
        <taxon>Ascomycota</taxon>
        <taxon>Pezizomycotina</taxon>
        <taxon>Eurotiomycetes</taxon>
        <taxon>Eurotiomycetidae</taxon>
        <taxon>Eurotiales</taxon>
        <taxon>Aspergillaceae</taxon>
        <taxon>Aspergillus</taxon>
        <taxon>Aspergillus subgen. Circumdati</taxon>
    </lineage>
</organism>
<name>Q2UNA3_ASPOR</name>
<protein>
    <submittedName>
        <fullName evidence="2">DNA, SC001</fullName>
    </submittedName>
</protein>
<evidence type="ECO:0000256" key="1">
    <source>
        <dbReference type="SAM" id="MobiDB-lite"/>
    </source>
</evidence>
<evidence type="ECO:0000313" key="2">
    <source>
        <dbReference type="EMBL" id="BAE56962.1"/>
    </source>
</evidence>
<dbReference type="GeneID" id="5990935"/>